<organism evidence="1 2">
    <name type="scientific">Coemansia furcata</name>
    <dbReference type="NCBI Taxonomy" id="417177"/>
    <lineage>
        <taxon>Eukaryota</taxon>
        <taxon>Fungi</taxon>
        <taxon>Fungi incertae sedis</taxon>
        <taxon>Zoopagomycota</taxon>
        <taxon>Kickxellomycotina</taxon>
        <taxon>Kickxellomycetes</taxon>
        <taxon>Kickxellales</taxon>
        <taxon>Kickxellaceae</taxon>
        <taxon>Coemansia</taxon>
    </lineage>
</organism>
<sequence length="239" mass="26128">MTLSNTKARQPRSAPDTTDSAVASAPDPDSAATANSSPIEADIAAPVASVVAPKKTKAASSKPRLNIAPTPTTPTAGVVHSGRRPPTSTSSNSATTPPKQSTLQQQQKQLLPRIVQQPPPPPQHQLQQPAAFALPPPLGNNSECSLTRIIELYGERTDILRLVLSAKSEEDRARAEYERRVQEELRYETRRLEFEMMLHSNYFKQQERDQQPPQLVMAPPPPPHAVVLHSPIGKKQPLM</sequence>
<dbReference type="Proteomes" id="UP001140096">
    <property type="component" value="Unassembled WGS sequence"/>
</dbReference>
<keyword evidence="2" id="KW-1185">Reference proteome</keyword>
<protein>
    <submittedName>
        <fullName evidence="1">Uncharacterized protein</fullName>
    </submittedName>
</protein>
<comment type="caution">
    <text evidence="1">The sequence shown here is derived from an EMBL/GenBank/DDBJ whole genome shotgun (WGS) entry which is preliminary data.</text>
</comment>
<dbReference type="EMBL" id="JANBUP010000037">
    <property type="protein sequence ID" value="KAJ2813618.1"/>
    <property type="molecule type" value="Genomic_DNA"/>
</dbReference>
<evidence type="ECO:0000313" key="2">
    <source>
        <dbReference type="Proteomes" id="UP001140096"/>
    </source>
</evidence>
<gene>
    <name evidence="1" type="ORF">H4S07_000546</name>
</gene>
<accession>A0ACC1LR50</accession>
<proteinExistence type="predicted"/>
<evidence type="ECO:0000313" key="1">
    <source>
        <dbReference type="EMBL" id="KAJ2813618.1"/>
    </source>
</evidence>
<name>A0ACC1LR50_9FUNG</name>
<reference evidence="1" key="1">
    <citation type="submission" date="2022-07" db="EMBL/GenBank/DDBJ databases">
        <title>Phylogenomic reconstructions and comparative analyses of Kickxellomycotina fungi.</title>
        <authorList>
            <person name="Reynolds N.K."/>
            <person name="Stajich J.E."/>
            <person name="Barry K."/>
            <person name="Grigoriev I.V."/>
            <person name="Crous P."/>
            <person name="Smith M.E."/>
        </authorList>
    </citation>
    <scope>NUCLEOTIDE SEQUENCE</scope>
    <source>
        <strain evidence="1">CBS 102833</strain>
    </source>
</reference>